<accession>A0A1W1CFF6</accession>
<organism evidence="2">
    <name type="scientific">hydrothermal vent metagenome</name>
    <dbReference type="NCBI Taxonomy" id="652676"/>
    <lineage>
        <taxon>unclassified sequences</taxon>
        <taxon>metagenomes</taxon>
        <taxon>ecological metagenomes</taxon>
    </lineage>
</organism>
<reference evidence="2" key="1">
    <citation type="submission" date="2016-10" db="EMBL/GenBank/DDBJ databases">
        <authorList>
            <person name="de Groot N.N."/>
        </authorList>
    </citation>
    <scope>NUCLEOTIDE SEQUENCE</scope>
</reference>
<protein>
    <submittedName>
        <fullName evidence="2">Uncharacterized protein</fullName>
    </submittedName>
</protein>
<sequence>MEVIFNATIKMNDSETDWYIELEDSETGDIKNCETIEIFEKNLEDMSEKYTGRLDEVRWAKDEDVSPFYLNEVRLGLMAMEEQINKEKEDAEAHNAKL</sequence>
<dbReference type="AlphaFoldDB" id="A0A1W1CFF6"/>
<gene>
    <name evidence="2" type="ORF">MNB_SV-9-55</name>
</gene>
<evidence type="ECO:0000256" key="1">
    <source>
        <dbReference type="SAM" id="Coils"/>
    </source>
</evidence>
<evidence type="ECO:0000313" key="2">
    <source>
        <dbReference type="EMBL" id="SFV64461.1"/>
    </source>
</evidence>
<dbReference type="EMBL" id="FPHG01000067">
    <property type="protein sequence ID" value="SFV64461.1"/>
    <property type="molecule type" value="Genomic_DNA"/>
</dbReference>
<feature type="coiled-coil region" evidence="1">
    <location>
        <begin position="70"/>
        <end position="97"/>
    </location>
</feature>
<proteinExistence type="predicted"/>
<keyword evidence="1" id="KW-0175">Coiled coil</keyword>
<name>A0A1W1CFF6_9ZZZZ</name>